<proteinExistence type="predicted"/>
<reference evidence="1" key="2">
    <citation type="journal article" date="2022" name="Microbiol. Resour. Announc.">
        <title>Metagenome Sequencing to Explore Phylogenomics of Terrestrial Cyanobacteria.</title>
        <authorList>
            <person name="Ward R.D."/>
            <person name="Stajich J.E."/>
            <person name="Johansen J.R."/>
            <person name="Huntemann M."/>
            <person name="Clum A."/>
            <person name="Foster B."/>
            <person name="Foster B."/>
            <person name="Roux S."/>
            <person name="Palaniappan K."/>
            <person name="Varghese N."/>
            <person name="Mukherjee S."/>
            <person name="Reddy T.B.K."/>
            <person name="Daum C."/>
            <person name="Copeland A."/>
            <person name="Chen I.A."/>
            <person name="Ivanova N.N."/>
            <person name="Kyrpides N.C."/>
            <person name="Shapiro N."/>
            <person name="Eloe-Fadrosh E.A."/>
            <person name="Pietrasiak N."/>
        </authorList>
    </citation>
    <scope>NUCLEOTIDE SEQUENCE</scope>
    <source>
        <strain evidence="1">GSE-NOS-MK-12-04C</strain>
    </source>
</reference>
<dbReference type="Proteomes" id="UP000729701">
    <property type="component" value="Unassembled WGS sequence"/>
</dbReference>
<protein>
    <submittedName>
        <fullName evidence="1">Uncharacterized protein</fullName>
    </submittedName>
</protein>
<accession>A0A951QNA1</accession>
<gene>
    <name evidence="1" type="ORF">KME60_19300</name>
</gene>
<dbReference type="EMBL" id="JAHHGZ010000021">
    <property type="protein sequence ID" value="MBW4669499.1"/>
    <property type="molecule type" value="Genomic_DNA"/>
</dbReference>
<evidence type="ECO:0000313" key="2">
    <source>
        <dbReference type="Proteomes" id="UP000729701"/>
    </source>
</evidence>
<sequence>MSEITNQPTPEQLARWARIDKLDNSAFAGRELSQEEFTAKVQSMMNGDALIQHLANIRKKRHQLIAEVASLEKYEEWLENHIRETLGKEAN</sequence>
<name>A0A951QNA1_9CYAN</name>
<reference evidence="1" key="1">
    <citation type="submission" date="2021-05" db="EMBL/GenBank/DDBJ databases">
        <authorList>
            <person name="Pietrasiak N."/>
            <person name="Ward R."/>
            <person name="Stajich J.E."/>
            <person name="Kurbessoian T."/>
        </authorList>
    </citation>
    <scope>NUCLEOTIDE SEQUENCE</scope>
    <source>
        <strain evidence="1">GSE-NOS-MK-12-04C</strain>
    </source>
</reference>
<dbReference type="AlphaFoldDB" id="A0A951QNA1"/>
<comment type="caution">
    <text evidence="1">The sequence shown here is derived from an EMBL/GenBank/DDBJ whole genome shotgun (WGS) entry which is preliminary data.</text>
</comment>
<evidence type="ECO:0000313" key="1">
    <source>
        <dbReference type="EMBL" id="MBW4669499.1"/>
    </source>
</evidence>
<organism evidence="1 2">
    <name type="scientific">Cyanomargarita calcarea GSE-NOS-MK-12-04C</name>
    <dbReference type="NCBI Taxonomy" id="2839659"/>
    <lineage>
        <taxon>Bacteria</taxon>
        <taxon>Bacillati</taxon>
        <taxon>Cyanobacteriota</taxon>
        <taxon>Cyanophyceae</taxon>
        <taxon>Nostocales</taxon>
        <taxon>Cyanomargaritaceae</taxon>
        <taxon>Cyanomargarita</taxon>
    </lineage>
</organism>